<evidence type="ECO:0000313" key="3">
    <source>
        <dbReference type="EMBL" id="ADW71453.1"/>
    </source>
</evidence>
<feature type="compositionally biased region" description="Pro residues" evidence="1">
    <location>
        <begin position="279"/>
        <end position="293"/>
    </location>
</feature>
<keyword evidence="2" id="KW-0812">Transmembrane</keyword>
<dbReference type="AlphaFoldDB" id="E8X7L9"/>
<dbReference type="KEGG" id="acm:AciX9_4512"/>
<dbReference type="Proteomes" id="UP000000343">
    <property type="component" value="Plasmid pACIX904"/>
</dbReference>
<evidence type="ECO:0000256" key="1">
    <source>
        <dbReference type="SAM" id="MobiDB-lite"/>
    </source>
</evidence>
<feature type="transmembrane region" description="Helical" evidence="2">
    <location>
        <begin position="12"/>
        <end position="39"/>
    </location>
</feature>
<keyword evidence="4" id="KW-1185">Reference proteome</keyword>
<organism evidence="4">
    <name type="scientific">Granulicella tundricola (strain ATCC BAA-1859 / DSM 23138 / MP5ACTX9)</name>
    <dbReference type="NCBI Taxonomy" id="1198114"/>
    <lineage>
        <taxon>Bacteria</taxon>
        <taxon>Pseudomonadati</taxon>
        <taxon>Acidobacteriota</taxon>
        <taxon>Terriglobia</taxon>
        <taxon>Terriglobales</taxon>
        <taxon>Acidobacteriaceae</taxon>
        <taxon>Granulicella</taxon>
    </lineage>
</organism>
<dbReference type="EMBL" id="CP002484">
    <property type="protein sequence ID" value="ADW71453.1"/>
    <property type="molecule type" value="Genomic_DNA"/>
</dbReference>
<keyword evidence="2" id="KW-0472">Membrane</keyword>
<keyword evidence="2" id="KW-1133">Transmembrane helix</keyword>
<evidence type="ECO:0000256" key="2">
    <source>
        <dbReference type="SAM" id="Phobius"/>
    </source>
</evidence>
<name>E8X7L9_GRATM</name>
<dbReference type="PaxDb" id="1198114-AciX9_4512"/>
<evidence type="ECO:0000313" key="4">
    <source>
        <dbReference type="Proteomes" id="UP000000343"/>
    </source>
</evidence>
<sequence>MIALSRPFTLRHPWWSVVFLTLSGVLFVLLALLPVWGWVEVRFSPVQRFYLPVYLQSTVGVLQGSGPEYVEWIEKRAPGKVWEIADPGDLVPVKEGTAPFELSKPALSQGWTELGYTAGGTFQQQETRDFLETNFFGGHSFLFLFLQPFELVLVGWMCWKFFDSWRNNLARERGLHWDPHYVPHTLGQDLELFTTQMIQEGKATASQARSWFAPKQPMVAMPAVFASRRVTVSPSETVTAEAPTPKEPEPKAASLSVTKAAEVTPDRRPKPTAPLAKPSQPPASKPPSSPFGRPPAQGEPERKWDVSQWIE</sequence>
<geneLocation type="plasmid" evidence="3 4">
    <name>pACIX904</name>
</geneLocation>
<proteinExistence type="predicted"/>
<accession>E8X7L9</accession>
<dbReference type="HOGENOM" id="CLU_893607_0_0_0"/>
<reference evidence="4" key="1">
    <citation type="submission" date="2011-01" db="EMBL/GenBank/DDBJ databases">
        <title>Complete sequence of plasmid4 of Acidobacterium sp. MP5ACTX9.</title>
        <authorList>
            <consortium name="US DOE Joint Genome Institute"/>
            <person name="Lucas S."/>
            <person name="Copeland A."/>
            <person name="Lapidus A."/>
            <person name="Cheng J.-F."/>
            <person name="Goodwin L."/>
            <person name="Pitluck S."/>
            <person name="Teshima H."/>
            <person name="Detter J.C."/>
            <person name="Han C."/>
            <person name="Tapia R."/>
            <person name="Land M."/>
            <person name="Hauser L."/>
            <person name="Kyrpides N."/>
            <person name="Ivanova N."/>
            <person name="Ovchinnikova G."/>
            <person name="Pagani I."/>
            <person name="Rawat S.R."/>
            <person name="Mannisto M."/>
            <person name="Haggblom M.M."/>
            <person name="Woyke T."/>
        </authorList>
    </citation>
    <scope>NUCLEOTIDE SEQUENCE [LARGE SCALE GENOMIC DNA]</scope>
    <source>
        <strain evidence="4">MP5ACTX9</strain>
        <plasmid evidence="4">Plasmid pACIX904</plasmid>
    </source>
</reference>
<feature type="region of interest" description="Disordered" evidence="1">
    <location>
        <begin position="234"/>
        <end position="311"/>
    </location>
</feature>
<dbReference type="RefSeq" id="WP_013573172.1">
    <property type="nucleotide sequence ID" value="NC_015059.1"/>
</dbReference>
<keyword evidence="3" id="KW-0614">Plasmid</keyword>
<protein>
    <submittedName>
        <fullName evidence="3">Uncharacterized protein</fullName>
    </submittedName>
</protein>
<gene>
    <name evidence="3" type="ordered locus">AciX9_4512</name>
</gene>